<proteinExistence type="predicted"/>
<keyword evidence="3" id="KW-1185">Reference proteome</keyword>
<keyword evidence="1" id="KW-0812">Transmembrane</keyword>
<evidence type="ECO:0008006" key="4">
    <source>
        <dbReference type="Google" id="ProtNLM"/>
    </source>
</evidence>
<evidence type="ECO:0000313" key="2">
    <source>
        <dbReference type="EMBL" id="GJS67994.1"/>
    </source>
</evidence>
<protein>
    <recommendedName>
        <fullName evidence="4">Reverse transcriptase</fullName>
    </recommendedName>
</protein>
<reference evidence="2" key="1">
    <citation type="journal article" date="2022" name="Int. J. Mol. Sci.">
        <title>Draft Genome of Tanacetum Coccineum: Genomic Comparison of Closely Related Tanacetum-Family Plants.</title>
        <authorList>
            <person name="Yamashiro T."/>
            <person name="Shiraishi A."/>
            <person name="Nakayama K."/>
            <person name="Satake H."/>
        </authorList>
    </citation>
    <scope>NUCLEOTIDE SEQUENCE</scope>
</reference>
<dbReference type="Proteomes" id="UP001151760">
    <property type="component" value="Unassembled WGS sequence"/>
</dbReference>
<evidence type="ECO:0000313" key="3">
    <source>
        <dbReference type="Proteomes" id="UP001151760"/>
    </source>
</evidence>
<gene>
    <name evidence="2" type="ORF">Tco_0682559</name>
</gene>
<keyword evidence="1" id="KW-0472">Membrane</keyword>
<evidence type="ECO:0000256" key="1">
    <source>
        <dbReference type="SAM" id="Phobius"/>
    </source>
</evidence>
<reference evidence="2" key="2">
    <citation type="submission" date="2022-01" db="EMBL/GenBank/DDBJ databases">
        <authorList>
            <person name="Yamashiro T."/>
            <person name="Shiraishi A."/>
            <person name="Satake H."/>
            <person name="Nakayama K."/>
        </authorList>
    </citation>
    <scope>NUCLEOTIDE SEQUENCE</scope>
</reference>
<keyword evidence="1" id="KW-1133">Transmembrane helix</keyword>
<dbReference type="PANTHER" id="PTHR33116">
    <property type="entry name" value="REVERSE TRANSCRIPTASE ZINC-BINDING DOMAIN-CONTAINING PROTEIN-RELATED-RELATED"/>
    <property type="match status" value="1"/>
</dbReference>
<sequence>MDIKKWSADRVASDNRRREEISKNLAKWDEKAEKGGINQYDISKREEWILDLLQLDRLRNEDMKQKCRLRWAVEVDKNSRFFHFILKNRYAKSSIKGIHVNGSWVESPGEIEQAALDYYAARFKESNTQRPLSKNQSGKKLSFRVGIPVSEGISVAFSLGCAHGIIPFIYIGLPVGRRMRLINGWQRIINRLGDRLSLWKAKSLSVGGRFTLIKSVLEEQALWQTVIRELYKDDGGFDSHRNSQGESGVWSNIIKAIKKTKVLDLNFKNSFVHKVADGENTSFWHDA</sequence>
<feature type="transmembrane region" description="Helical" evidence="1">
    <location>
        <begin position="152"/>
        <end position="173"/>
    </location>
</feature>
<comment type="caution">
    <text evidence="2">The sequence shown here is derived from an EMBL/GenBank/DDBJ whole genome shotgun (WGS) entry which is preliminary data.</text>
</comment>
<dbReference type="PANTHER" id="PTHR33116:SF79">
    <property type="entry name" value="REVERSE TRANSCRIPTASE DOMAIN, ZINC FINGER, CCHC-TYPE-RELATED"/>
    <property type="match status" value="1"/>
</dbReference>
<dbReference type="EMBL" id="BQNB010009758">
    <property type="protein sequence ID" value="GJS67994.1"/>
    <property type="molecule type" value="Genomic_DNA"/>
</dbReference>
<organism evidence="2 3">
    <name type="scientific">Tanacetum coccineum</name>
    <dbReference type="NCBI Taxonomy" id="301880"/>
    <lineage>
        <taxon>Eukaryota</taxon>
        <taxon>Viridiplantae</taxon>
        <taxon>Streptophyta</taxon>
        <taxon>Embryophyta</taxon>
        <taxon>Tracheophyta</taxon>
        <taxon>Spermatophyta</taxon>
        <taxon>Magnoliopsida</taxon>
        <taxon>eudicotyledons</taxon>
        <taxon>Gunneridae</taxon>
        <taxon>Pentapetalae</taxon>
        <taxon>asterids</taxon>
        <taxon>campanulids</taxon>
        <taxon>Asterales</taxon>
        <taxon>Asteraceae</taxon>
        <taxon>Asteroideae</taxon>
        <taxon>Anthemideae</taxon>
        <taxon>Anthemidinae</taxon>
        <taxon>Tanacetum</taxon>
    </lineage>
</organism>
<name>A0ABQ4XRT2_9ASTR</name>
<accession>A0ABQ4XRT2</accession>